<dbReference type="SMART" id="SM00388">
    <property type="entry name" value="HisKA"/>
    <property type="match status" value="1"/>
</dbReference>
<dbReference type="InterPro" id="IPR003661">
    <property type="entry name" value="HisK_dim/P_dom"/>
</dbReference>
<dbReference type="EMBL" id="DWYS01000156">
    <property type="protein sequence ID" value="HJB08784.1"/>
    <property type="molecule type" value="Genomic_DNA"/>
</dbReference>
<dbReference type="AlphaFoldDB" id="A0A9D2LA31"/>
<evidence type="ECO:0000256" key="4">
    <source>
        <dbReference type="ARBA" id="ARBA00022553"/>
    </source>
</evidence>
<dbReference type="Pfam" id="PF02518">
    <property type="entry name" value="HATPase_c"/>
    <property type="match status" value="1"/>
</dbReference>
<gene>
    <name evidence="12" type="ORF">H9716_13135</name>
</gene>
<feature type="coiled-coil region" evidence="8">
    <location>
        <begin position="243"/>
        <end position="277"/>
    </location>
</feature>
<dbReference type="Gene3D" id="1.10.287.130">
    <property type="match status" value="1"/>
</dbReference>
<dbReference type="Pfam" id="PF00512">
    <property type="entry name" value="HisKA"/>
    <property type="match status" value="1"/>
</dbReference>
<dbReference type="SUPFAM" id="SSF55874">
    <property type="entry name" value="ATPase domain of HSP90 chaperone/DNA topoisomerase II/histidine kinase"/>
    <property type="match status" value="1"/>
</dbReference>
<dbReference type="SMART" id="SM00387">
    <property type="entry name" value="HATPase_c"/>
    <property type="match status" value="1"/>
</dbReference>
<dbReference type="PANTHER" id="PTHR45453:SF3">
    <property type="entry name" value="HISTIDINE KINASE"/>
    <property type="match status" value="1"/>
</dbReference>
<evidence type="ECO:0000256" key="7">
    <source>
        <dbReference type="ARBA" id="ARBA00023012"/>
    </source>
</evidence>
<reference evidence="12" key="1">
    <citation type="journal article" date="2021" name="PeerJ">
        <title>Extensive microbial diversity within the chicken gut microbiome revealed by metagenomics and culture.</title>
        <authorList>
            <person name="Gilroy R."/>
            <person name="Ravi A."/>
            <person name="Getino M."/>
            <person name="Pursley I."/>
            <person name="Horton D.L."/>
            <person name="Alikhan N.F."/>
            <person name="Baker D."/>
            <person name="Gharbi K."/>
            <person name="Hall N."/>
            <person name="Watson M."/>
            <person name="Adriaenssens E.M."/>
            <person name="Foster-Nyarko E."/>
            <person name="Jarju S."/>
            <person name="Secka A."/>
            <person name="Antonio M."/>
            <person name="Oren A."/>
            <person name="Chaudhuri R.R."/>
            <person name="La Ragione R."/>
            <person name="Hildebrand F."/>
            <person name="Pallen M.J."/>
        </authorList>
    </citation>
    <scope>NUCLEOTIDE SEQUENCE</scope>
    <source>
        <strain evidence="12">CHK188-4685</strain>
    </source>
</reference>
<evidence type="ECO:0000256" key="3">
    <source>
        <dbReference type="ARBA" id="ARBA00012438"/>
    </source>
</evidence>
<reference evidence="12" key="2">
    <citation type="submission" date="2021-04" db="EMBL/GenBank/DDBJ databases">
        <authorList>
            <person name="Gilroy R."/>
        </authorList>
    </citation>
    <scope>NUCLEOTIDE SEQUENCE</scope>
    <source>
        <strain evidence="12">CHK188-4685</strain>
    </source>
</reference>
<keyword evidence="4" id="KW-0597">Phosphoprotein</keyword>
<proteinExistence type="predicted"/>
<keyword evidence="9" id="KW-1133">Transmembrane helix</keyword>
<dbReference type="InterPro" id="IPR050351">
    <property type="entry name" value="BphY/WalK/GraS-like"/>
</dbReference>
<dbReference type="SUPFAM" id="SSF47384">
    <property type="entry name" value="Homodimeric domain of signal transducing histidine kinase"/>
    <property type="match status" value="1"/>
</dbReference>
<evidence type="ECO:0000256" key="8">
    <source>
        <dbReference type="SAM" id="Coils"/>
    </source>
</evidence>
<keyword evidence="8" id="KW-0175">Coiled coil</keyword>
<dbReference type="InterPro" id="IPR005467">
    <property type="entry name" value="His_kinase_dom"/>
</dbReference>
<name>A0A9D2LA31_9FIRM</name>
<dbReference type="InterPro" id="IPR004358">
    <property type="entry name" value="Sig_transdc_His_kin-like_C"/>
</dbReference>
<dbReference type="PRINTS" id="PR00344">
    <property type="entry name" value="BCTRLSENSOR"/>
</dbReference>
<dbReference type="InterPro" id="IPR036890">
    <property type="entry name" value="HATPase_C_sf"/>
</dbReference>
<keyword evidence="9" id="KW-0472">Membrane</keyword>
<dbReference type="Gene3D" id="3.30.565.10">
    <property type="entry name" value="Histidine kinase-like ATPase, C-terminal domain"/>
    <property type="match status" value="1"/>
</dbReference>
<feature type="domain" description="Histidine kinase" evidence="10">
    <location>
        <begin position="284"/>
        <end position="497"/>
    </location>
</feature>
<keyword evidence="9" id="KW-0812">Transmembrane</keyword>
<dbReference type="GO" id="GO:0005886">
    <property type="term" value="C:plasma membrane"/>
    <property type="evidence" value="ECO:0007669"/>
    <property type="project" value="TreeGrafter"/>
</dbReference>
<evidence type="ECO:0000256" key="9">
    <source>
        <dbReference type="SAM" id="Phobius"/>
    </source>
</evidence>
<dbReference type="InterPro" id="IPR036097">
    <property type="entry name" value="HisK_dim/P_sf"/>
</dbReference>
<protein>
    <recommendedName>
        <fullName evidence="3">histidine kinase</fullName>
        <ecNumber evidence="3">2.7.13.3</ecNumber>
    </recommendedName>
</protein>
<dbReference type="GO" id="GO:0004721">
    <property type="term" value="F:phosphoprotein phosphatase activity"/>
    <property type="evidence" value="ECO:0007669"/>
    <property type="project" value="TreeGrafter"/>
</dbReference>
<keyword evidence="7" id="KW-0902">Two-component regulatory system</keyword>
<dbReference type="PROSITE" id="PS50885">
    <property type="entry name" value="HAMP"/>
    <property type="match status" value="1"/>
</dbReference>
<evidence type="ECO:0000313" key="12">
    <source>
        <dbReference type="EMBL" id="HJB08784.1"/>
    </source>
</evidence>
<dbReference type="GO" id="GO:0000155">
    <property type="term" value="F:phosphorelay sensor kinase activity"/>
    <property type="evidence" value="ECO:0007669"/>
    <property type="project" value="InterPro"/>
</dbReference>
<dbReference type="Proteomes" id="UP000886804">
    <property type="component" value="Unassembled WGS sequence"/>
</dbReference>
<dbReference type="GO" id="GO:0016036">
    <property type="term" value="P:cellular response to phosphate starvation"/>
    <property type="evidence" value="ECO:0007669"/>
    <property type="project" value="TreeGrafter"/>
</dbReference>
<feature type="transmembrane region" description="Helical" evidence="9">
    <location>
        <begin position="183"/>
        <end position="201"/>
    </location>
</feature>
<feature type="domain" description="HAMP" evidence="11">
    <location>
        <begin position="203"/>
        <end position="255"/>
    </location>
</feature>
<dbReference type="InterPro" id="IPR003660">
    <property type="entry name" value="HAMP_dom"/>
</dbReference>
<sequence>MPGKKLSEHLTIRVFFLTFLILLFSGAVTFALIALAAPSTYTSVVNDKLQRQVDSLIRQLEASDLSDSGPLLDSFIQSSHAQVIVLAADGSAPDTGSLLALDEHDPEAAFLLSAVPAPGAGEFPSSEGFQVSITSDRQSSAAGKQYAILRNFSFAGDKEVYRLFAAPVPQEENLAVQALLRTAPWLLFALLIFSFLCAFFYSRFITRPILRLSSIAGQMAQLDFSRKCAERRRDEIGALGHSLNQLSDRLSVSLAQLEEANESLRGEVKKERELDQQRMAFFSAASHELKTPVTILKGQLSGMLEGIGVYQNRDQYLLRSLQTVGRMEHLIQEMLSITRMESRSICQNSLVLSSLIEAQLRLDGPLFEHKGQIVSICLEPGVPVRGDGPLLAKAVDNLLSNAAFYSPEGAQIRVWCGFHEGRPAFSVENTGVHLREESLPRLFEPFYREEGSRNSRTGGSGLGLYLVQMILQKHMASCTIVNTPDGVRAFVLFPADEESSRKNCGDPSLPA</sequence>
<accession>A0A9D2LA31</accession>
<organism evidence="12 13">
    <name type="scientific">Candidatus Enterocloster faecavium</name>
    <dbReference type="NCBI Taxonomy" id="2838560"/>
    <lineage>
        <taxon>Bacteria</taxon>
        <taxon>Bacillati</taxon>
        <taxon>Bacillota</taxon>
        <taxon>Clostridia</taxon>
        <taxon>Lachnospirales</taxon>
        <taxon>Lachnospiraceae</taxon>
        <taxon>Enterocloster</taxon>
    </lineage>
</organism>
<dbReference type="PROSITE" id="PS50109">
    <property type="entry name" value="HIS_KIN"/>
    <property type="match status" value="1"/>
</dbReference>
<dbReference type="PANTHER" id="PTHR45453">
    <property type="entry name" value="PHOSPHATE REGULON SENSOR PROTEIN PHOR"/>
    <property type="match status" value="1"/>
</dbReference>
<evidence type="ECO:0000256" key="1">
    <source>
        <dbReference type="ARBA" id="ARBA00000085"/>
    </source>
</evidence>
<evidence type="ECO:0000256" key="5">
    <source>
        <dbReference type="ARBA" id="ARBA00022679"/>
    </source>
</evidence>
<keyword evidence="6" id="KW-0418">Kinase</keyword>
<evidence type="ECO:0000256" key="6">
    <source>
        <dbReference type="ARBA" id="ARBA00022777"/>
    </source>
</evidence>
<evidence type="ECO:0000259" key="11">
    <source>
        <dbReference type="PROSITE" id="PS50885"/>
    </source>
</evidence>
<dbReference type="InterPro" id="IPR003594">
    <property type="entry name" value="HATPase_dom"/>
</dbReference>
<keyword evidence="5" id="KW-0808">Transferase</keyword>
<evidence type="ECO:0000313" key="13">
    <source>
        <dbReference type="Proteomes" id="UP000886804"/>
    </source>
</evidence>
<dbReference type="SMART" id="SM00304">
    <property type="entry name" value="HAMP"/>
    <property type="match status" value="1"/>
</dbReference>
<comment type="subcellular location">
    <subcellularLocation>
        <location evidence="2">Membrane</location>
    </subcellularLocation>
</comment>
<dbReference type="EC" id="2.7.13.3" evidence="3"/>
<dbReference type="CDD" id="cd00082">
    <property type="entry name" value="HisKA"/>
    <property type="match status" value="1"/>
</dbReference>
<dbReference type="SUPFAM" id="SSF158472">
    <property type="entry name" value="HAMP domain-like"/>
    <property type="match status" value="1"/>
</dbReference>
<evidence type="ECO:0000259" key="10">
    <source>
        <dbReference type="PROSITE" id="PS50109"/>
    </source>
</evidence>
<evidence type="ECO:0000256" key="2">
    <source>
        <dbReference type="ARBA" id="ARBA00004370"/>
    </source>
</evidence>
<comment type="catalytic activity">
    <reaction evidence="1">
        <text>ATP + protein L-histidine = ADP + protein N-phospho-L-histidine.</text>
        <dbReference type="EC" id="2.7.13.3"/>
    </reaction>
</comment>
<dbReference type="CDD" id="cd06225">
    <property type="entry name" value="HAMP"/>
    <property type="match status" value="1"/>
</dbReference>
<dbReference type="Pfam" id="PF00672">
    <property type="entry name" value="HAMP"/>
    <property type="match status" value="1"/>
</dbReference>
<comment type="caution">
    <text evidence="12">The sequence shown here is derived from an EMBL/GenBank/DDBJ whole genome shotgun (WGS) entry which is preliminary data.</text>
</comment>
<dbReference type="Gene3D" id="6.10.340.10">
    <property type="match status" value="1"/>
</dbReference>